<dbReference type="InterPro" id="IPR036322">
    <property type="entry name" value="WD40_repeat_dom_sf"/>
</dbReference>
<dbReference type="PRINTS" id="PR00320">
    <property type="entry name" value="GPROTEINBRPT"/>
</dbReference>
<evidence type="ECO:0000256" key="2">
    <source>
        <dbReference type="ARBA" id="ARBA00022574"/>
    </source>
</evidence>
<comment type="caution">
    <text evidence="8">The sequence shown here is derived from an EMBL/GenBank/DDBJ whole genome shotgun (WGS) entry which is preliminary data.</text>
</comment>
<dbReference type="PROSITE" id="PS50294">
    <property type="entry name" value="WD_REPEATS_REGION"/>
    <property type="match status" value="2"/>
</dbReference>
<dbReference type="InterPro" id="IPR015943">
    <property type="entry name" value="WD40/YVTN_repeat-like_dom_sf"/>
</dbReference>
<evidence type="ECO:0000256" key="4">
    <source>
        <dbReference type="ARBA" id="ARBA00022786"/>
    </source>
</evidence>
<keyword evidence="3" id="KW-0677">Repeat</keyword>
<dbReference type="GO" id="GO:0030674">
    <property type="term" value="F:protein-macromolecule adaptor activity"/>
    <property type="evidence" value="ECO:0007669"/>
    <property type="project" value="TreeGrafter"/>
</dbReference>
<evidence type="ECO:0000256" key="3">
    <source>
        <dbReference type="ARBA" id="ARBA00022737"/>
    </source>
</evidence>
<evidence type="ECO:0000256" key="1">
    <source>
        <dbReference type="ARBA" id="ARBA00004906"/>
    </source>
</evidence>
<organism evidence="8 9">
    <name type="scientific">Ananas comosus</name>
    <name type="common">Pineapple</name>
    <name type="synonym">Ananas ananas</name>
    <dbReference type="NCBI Taxonomy" id="4615"/>
    <lineage>
        <taxon>Eukaryota</taxon>
        <taxon>Viridiplantae</taxon>
        <taxon>Streptophyta</taxon>
        <taxon>Embryophyta</taxon>
        <taxon>Tracheophyta</taxon>
        <taxon>Spermatophyta</taxon>
        <taxon>Magnoliopsida</taxon>
        <taxon>Liliopsida</taxon>
        <taxon>Poales</taxon>
        <taxon>Bromeliaceae</taxon>
        <taxon>Bromelioideae</taxon>
        <taxon>Ananas</taxon>
    </lineage>
</organism>
<gene>
    <name evidence="8" type="ORF">ACMD2_00326</name>
</gene>
<dbReference type="PANTHER" id="PTHR22852:SF0">
    <property type="entry name" value="DENTICLELESS PROTEIN HOMOLOG"/>
    <property type="match status" value="1"/>
</dbReference>
<evidence type="ECO:0000313" key="8">
    <source>
        <dbReference type="EMBL" id="OAY83523.1"/>
    </source>
</evidence>
<dbReference type="PROSITE" id="PS00678">
    <property type="entry name" value="WD_REPEATS_1"/>
    <property type="match status" value="3"/>
</dbReference>
<dbReference type="InterPro" id="IPR020472">
    <property type="entry name" value="WD40_PAC1"/>
</dbReference>
<dbReference type="InterPro" id="IPR001680">
    <property type="entry name" value="WD40_rpt"/>
</dbReference>
<accession>A0A199W2U4</accession>
<evidence type="ECO:0000256" key="7">
    <source>
        <dbReference type="SAM" id="MobiDB-lite"/>
    </source>
</evidence>
<dbReference type="Proteomes" id="UP000092600">
    <property type="component" value="Unassembled WGS sequence"/>
</dbReference>
<sequence>MARRIHSSSSSSSSSFFGDLRARELGTSKAPNLPYLADLSSDLGGRGRGVLAVEHFGGSTPPLAISSSKSIASCRLLAVSDEDGFVSVYDTHRNLPSCASSLEKSAEARVCDWVAHNNAIFDVCWIKDDAQILSASGDQTIKIWDAENRKCLGILVGHTGSVKSLCSHSSNAGNVVVRHSQLLLLLGSDLVVSGSRDGSIALWDLRCMSNSTNSRGEACFSSAAVVKEAHSLMQGKRARRGKAASMSITSVLYLKDDVSIASAGAVDSVLKFWDSRNLRSAVSQTSPHVEPQNGKERVQHGISCLSQDSNGAYIAASCMDNRIYLYDVIHLHKGPMKVFSGSRIESFFVKSAISPDRTHILGGSSDGNAYIWQVEKPEEDPVILTGHEGEVTAVDWFTSEVGKIATCSDDLTVRVWNIGERNYKDANSPTAVRKRVTAPNIEGRRLVIDEQAACSTDNPSSPHRHNTFEFSTPESAKKRNFGSLLSEGLEMQKSPEAELSSPSSVLNPPPSLKRRTICDYFVTASE</sequence>
<evidence type="ECO:0000256" key="6">
    <source>
        <dbReference type="PROSITE-ProRule" id="PRU00221"/>
    </source>
</evidence>
<dbReference type="GO" id="GO:0005634">
    <property type="term" value="C:nucleus"/>
    <property type="evidence" value="ECO:0007669"/>
    <property type="project" value="TreeGrafter"/>
</dbReference>
<dbReference type="PROSITE" id="PS50082">
    <property type="entry name" value="WD_REPEATS_2"/>
    <property type="match status" value="3"/>
</dbReference>
<dbReference type="InterPro" id="IPR019775">
    <property type="entry name" value="WD40_repeat_CS"/>
</dbReference>
<feature type="non-terminal residue" evidence="8">
    <location>
        <position position="526"/>
    </location>
</feature>
<dbReference type="SMART" id="SM00320">
    <property type="entry name" value="WD40"/>
    <property type="match status" value="7"/>
</dbReference>
<comment type="pathway">
    <text evidence="1">Protein modification; protein ubiquitination.</text>
</comment>
<dbReference type="STRING" id="4615.A0A199W2U4"/>
<dbReference type="EMBL" id="LSRQ01000333">
    <property type="protein sequence ID" value="OAY83523.1"/>
    <property type="molecule type" value="Genomic_DNA"/>
</dbReference>
<evidence type="ECO:0000313" key="9">
    <source>
        <dbReference type="Proteomes" id="UP000092600"/>
    </source>
</evidence>
<evidence type="ECO:0000256" key="5">
    <source>
        <dbReference type="ARBA" id="ARBA00038344"/>
    </source>
</evidence>
<proteinExistence type="inferred from homology"/>
<reference evidence="8 9" key="1">
    <citation type="journal article" date="2016" name="DNA Res.">
        <title>The draft genome of MD-2 pineapple using hybrid error correction of long reads.</title>
        <authorList>
            <person name="Redwan R.M."/>
            <person name="Saidin A."/>
            <person name="Kumar S.V."/>
        </authorList>
    </citation>
    <scope>NUCLEOTIDE SEQUENCE [LARGE SCALE GENOMIC DNA]</scope>
    <source>
        <strain evidence="9">cv. MD2</strain>
        <tissue evidence="8">Leaf</tissue>
    </source>
</reference>
<feature type="repeat" description="WD" evidence="6">
    <location>
        <begin position="384"/>
        <end position="418"/>
    </location>
</feature>
<comment type="similarity">
    <text evidence="5">Belongs to the WD repeat cdt2 family.</text>
</comment>
<feature type="repeat" description="WD" evidence="6">
    <location>
        <begin position="188"/>
        <end position="206"/>
    </location>
</feature>
<dbReference type="InterPro" id="IPR051865">
    <property type="entry name" value="WD-repeat_CDT2_adapter"/>
</dbReference>
<dbReference type="Pfam" id="PF00400">
    <property type="entry name" value="WD40"/>
    <property type="match status" value="5"/>
</dbReference>
<feature type="repeat" description="WD" evidence="6">
    <location>
        <begin position="113"/>
        <end position="154"/>
    </location>
</feature>
<dbReference type="SUPFAM" id="SSF50978">
    <property type="entry name" value="WD40 repeat-like"/>
    <property type="match status" value="1"/>
</dbReference>
<dbReference type="Gene3D" id="2.130.10.10">
    <property type="entry name" value="YVTN repeat-like/Quinoprotein amine dehydrogenase"/>
    <property type="match status" value="2"/>
</dbReference>
<name>A0A199W2U4_ANACO</name>
<dbReference type="AlphaFoldDB" id="A0A199W2U4"/>
<protein>
    <submittedName>
        <fullName evidence="8">Denticleless protein</fullName>
    </submittedName>
</protein>
<dbReference type="PANTHER" id="PTHR22852">
    <property type="entry name" value="LETHAL 2 DENTICLELESS PROTEIN RETINOIC ACID-REGULATED NUCLEAR MATRIX-ASSOCIATED PROTEIN"/>
    <property type="match status" value="1"/>
</dbReference>
<keyword evidence="2 6" id="KW-0853">WD repeat</keyword>
<keyword evidence="4" id="KW-0833">Ubl conjugation pathway</keyword>
<feature type="region of interest" description="Disordered" evidence="7">
    <location>
        <begin position="454"/>
        <end position="475"/>
    </location>
</feature>
<dbReference type="GO" id="GO:0043161">
    <property type="term" value="P:proteasome-mediated ubiquitin-dependent protein catabolic process"/>
    <property type="evidence" value="ECO:0007669"/>
    <property type="project" value="TreeGrafter"/>
</dbReference>